<evidence type="ECO:0000256" key="5">
    <source>
        <dbReference type="ARBA" id="ARBA00022664"/>
    </source>
</evidence>
<dbReference type="InterPro" id="IPR051029">
    <property type="entry name" value="mRNA_Capping_Enz/RNA_Phosphat"/>
</dbReference>
<dbReference type="Pfam" id="PF01331">
    <property type="entry name" value="mRNA_cap_enzyme"/>
    <property type="match status" value="1"/>
</dbReference>
<evidence type="ECO:0000256" key="11">
    <source>
        <dbReference type="ARBA" id="ARBA00023242"/>
    </source>
</evidence>
<evidence type="ECO:0000256" key="10">
    <source>
        <dbReference type="ARBA" id="ARBA00023134"/>
    </source>
</evidence>
<reference evidence="20" key="2">
    <citation type="journal article" date="2022" name="Microbiol. Resour. Announc.">
        <title>Whole-Genome Sequence of Entomortierella parvispora E1425, a Mucoromycotan Fungus Associated with Burkholderiaceae-Related Endosymbiotic Bacteria.</title>
        <authorList>
            <person name="Herlambang A."/>
            <person name="Guo Y."/>
            <person name="Takashima Y."/>
            <person name="Narisawa K."/>
            <person name="Ohta H."/>
            <person name="Nishizawa T."/>
        </authorList>
    </citation>
    <scope>NUCLEOTIDE SEQUENCE</scope>
    <source>
        <strain evidence="20">E1425</strain>
    </source>
</reference>
<dbReference type="GO" id="GO:0006370">
    <property type="term" value="P:7-methylguanosine mRNA capping"/>
    <property type="evidence" value="ECO:0007669"/>
    <property type="project" value="UniProtKB-KW"/>
</dbReference>
<keyword evidence="11" id="KW-0539">Nucleus</keyword>
<dbReference type="GO" id="GO:0005524">
    <property type="term" value="F:ATP binding"/>
    <property type="evidence" value="ECO:0007669"/>
    <property type="project" value="InterPro"/>
</dbReference>
<proteinExistence type="inferred from homology"/>
<evidence type="ECO:0000256" key="12">
    <source>
        <dbReference type="ARBA" id="ARBA00029909"/>
    </source>
</evidence>
<evidence type="ECO:0000256" key="2">
    <source>
        <dbReference type="ARBA" id="ARBA00010237"/>
    </source>
</evidence>
<dbReference type="PANTHER" id="PTHR10367:SF17">
    <property type="entry name" value="MRNA-CAPPING ENZYME"/>
    <property type="match status" value="1"/>
</dbReference>
<evidence type="ECO:0000256" key="4">
    <source>
        <dbReference type="ARBA" id="ARBA00019171"/>
    </source>
</evidence>
<keyword evidence="8" id="KW-0547">Nucleotide-binding</keyword>
<comment type="subcellular location">
    <subcellularLocation>
        <location evidence="1">Nucleus</location>
    </subcellularLocation>
</comment>
<feature type="domain" description="mRNA capping enzyme C-terminal" evidence="19">
    <location>
        <begin position="239"/>
        <end position="344"/>
    </location>
</feature>
<dbReference type="OrthoDB" id="200924at2759"/>
<feature type="active site" description="N6-GMP-lysine intermediate" evidence="16">
    <location>
        <position position="64"/>
    </location>
</feature>
<evidence type="ECO:0000256" key="6">
    <source>
        <dbReference type="ARBA" id="ARBA00022679"/>
    </source>
</evidence>
<evidence type="ECO:0000256" key="16">
    <source>
        <dbReference type="PIRSR" id="PIRSR036959-1"/>
    </source>
</evidence>
<protein>
    <recommendedName>
        <fullName evidence="4">mRNA-capping enzyme subunit alpha</fullName>
        <ecNumber evidence="3">2.7.7.50</ecNumber>
    </recommendedName>
    <alternativeName>
        <fullName evidence="12">GTP--RNA guanylyltransferase</fullName>
    </alternativeName>
    <alternativeName>
        <fullName evidence="13">mRNA guanylyltransferase</fullName>
    </alternativeName>
</protein>
<sequence length="376" mass="43695">MPADSIIPNIPGHPLERSMEQMLQQRICNVVGIQGNRFIGAQPISFSRASIDELRSENYFMAEKSDGVRVLLYCVLHANGDQQVFLIDRKNKFSYVPQLRFTLPDMRTFHNDTIVDGELVTDIEPNGQQVVRFLAFDMMACHGTNLIAKPLTSRLGRLRSEFVEPYKRLIKTAQPQFVQSQPFQVSVKDMELSYGLQRMFDLVVPSLKHGSDGLIFTSSVAPYVLSTNPKMLKWKPPSENTVDFKLTLQFQDYSQKPRFLLAEWQGGQQYSHFAEMIVDDELWQQWKSTQTPLEQRIVEVNYSPEENGWRFFRFRDDKEHGNHSSVVRKVVESIRDGVERDELLHASDSIRSAWKAREHQQQQQQQLQQQLQQQHH</sequence>
<dbReference type="Gene3D" id="2.40.50.140">
    <property type="entry name" value="Nucleic acid-binding proteins"/>
    <property type="match status" value="1"/>
</dbReference>
<dbReference type="AlphaFoldDB" id="A0A9P3H4D8"/>
<dbReference type="PANTHER" id="PTHR10367">
    <property type="entry name" value="MRNA-CAPPING ENZYME"/>
    <property type="match status" value="1"/>
</dbReference>
<keyword evidence="21" id="KW-1185">Reference proteome</keyword>
<comment type="subunit">
    <text evidence="15">Heterodimer. The mRNA-capping enzyme is composed of two separate chains alpha and beta, respectively a mRNA guanylyltransferase and an mRNA 5'-triphosphate monophosphatase.</text>
</comment>
<evidence type="ECO:0000313" key="20">
    <source>
        <dbReference type="EMBL" id="GJJ69785.1"/>
    </source>
</evidence>
<reference evidence="20" key="1">
    <citation type="submission" date="2021-11" db="EMBL/GenBank/DDBJ databases">
        <authorList>
            <person name="Herlambang A."/>
            <person name="Guo Y."/>
            <person name="Takashima Y."/>
            <person name="Nishizawa T."/>
        </authorList>
    </citation>
    <scope>NUCLEOTIDE SEQUENCE</scope>
    <source>
        <strain evidence="20">E1425</strain>
    </source>
</reference>
<dbReference type="InterPro" id="IPR012340">
    <property type="entry name" value="NA-bd_OB-fold"/>
</dbReference>
<comment type="similarity">
    <text evidence="2">Belongs to the eukaryotic GTase family.</text>
</comment>
<dbReference type="Gene3D" id="3.30.470.30">
    <property type="entry name" value="DNA ligase/mRNA capping enzyme"/>
    <property type="match status" value="1"/>
</dbReference>
<dbReference type="InterPro" id="IPR013846">
    <property type="entry name" value="mRNA_cap_enzyme_C"/>
</dbReference>
<feature type="region of interest" description="Disordered" evidence="17">
    <location>
        <begin position="357"/>
        <end position="376"/>
    </location>
</feature>
<comment type="catalytic activity">
    <reaction evidence="14">
        <text>a 5'-end diphospho-ribonucleoside in mRNA + GTP + H(+) = a 5'-end (5'-triphosphoguanosine)-ribonucleoside in mRNA + diphosphate</text>
        <dbReference type="Rhea" id="RHEA:67012"/>
        <dbReference type="Rhea" id="RHEA-COMP:17165"/>
        <dbReference type="Rhea" id="RHEA-COMP:17166"/>
        <dbReference type="ChEBI" id="CHEBI:15378"/>
        <dbReference type="ChEBI" id="CHEBI:33019"/>
        <dbReference type="ChEBI" id="CHEBI:37565"/>
        <dbReference type="ChEBI" id="CHEBI:167616"/>
        <dbReference type="ChEBI" id="CHEBI:167617"/>
        <dbReference type="EC" id="2.7.7.50"/>
    </reaction>
    <physiologicalReaction direction="left-to-right" evidence="14">
        <dbReference type="Rhea" id="RHEA:67013"/>
    </physiologicalReaction>
</comment>
<evidence type="ECO:0000313" key="21">
    <source>
        <dbReference type="Proteomes" id="UP000827284"/>
    </source>
</evidence>
<keyword evidence="10" id="KW-0342">GTP-binding</keyword>
<evidence type="ECO:0000259" key="19">
    <source>
        <dbReference type="Pfam" id="PF03919"/>
    </source>
</evidence>
<evidence type="ECO:0000256" key="13">
    <source>
        <dbReference type="ARBA" id="ARBA00030702"/>
    </source>
</evidence>
<evidence type="ECO:0000259" key="18">
    <source>
        <dbReference type="Pfam" id="PF01331"/>
    </source>
</evidence>
<keyword evidence="5" id="KW-0507">mRNA processing</keyword>
<evidence type="ECO:0000256" key="17">
    <source>
        <dbReference type="SAM" id="MobiDB-lite"/>
    </source>
</evidence>
<dbReference type="InterPro" id="IPR017075">
    <property type="entry name" value="mRNA_cap_enzyme_alpha"/>
</dbReference>
<dbReference type="GO" id="GO:0031533">
    <property type="term" value="C:mRNA capping enzyme complex"/>
    <property type="evidence" value="ECO:0007669"/>
    <property type="project" value="InterPro"/>
</dbReference>
<feature type="domain" description="mRNA capping enzyme adenylation" evidence="18">
    <location>
        <begin position="42"/>
        <end position="235"/>
    </location>
</feature>
<gene>
    <name evidence="20" type="ORF">EMPS_02133</name>
</gene>
<feature type="compositionally biased region" description="Low complexity" evidence="17">
    <location>
        <begin position="361"/>
        <end position="376"/>
    </location>
</feature>
<keyword evidence="6" id="KW-0808">Transferase</keyword>
<dbReference type="Pfam" id="PF03919">
    <property type="entry name" value="mRNA_cap_C"/>
    <property type="match status" value="1"/>
</dbReference>
<dbReference type="EMBL" id="BQFW01000003">
    <property type="protein sequence ID" value="GJJ69785.1"/>
    <property type="molecule type" value="Genomic_DNA"/>
</dbReference>
<evidence type="ECO:0000256" key="15">
    <source>
        <dbReference type="ARBA" id="ARBA00047082"/>
    </source>
</evidence>
<comment type="caution">
    <text evidence="20">The sequence shown here is derived from an EMBL/GenBank/DDBJ whole genome shotgun (WGS) entry which is preliminary data.</text>
</comment>
<keyword evidence="9" id="KW-0506">mRNA capping</keyword>
<keyword evidence="7 20" id="KW-0548">Nucleotidyltransferase</keyword>
<evidence type="ECO:0000256" key="1">
    <source>
        <dbReference type="ARBA" id="ARBA00004123"/>
    </source>
</evidence>
<organism evidence="20 21">
    <name type="scientific">Entomortierella parvispora</name>
    <dbReference type="NCBI Taxonomy" id="205924"/>
    <lineage>
        <taxon>Eukaryota</taxon>
        <taxon>Fungi</taxon>
        <taxon>Fungi incertae sedis</taxon>
        <taxon>Mucoromycota</taxon>
        <taxon>Mortierellomycotina</taxon>
        <taxon>Mortierellomycetes</taxon>
        <taxon>Mortierellales</taxon>
        <taxon>Mortierellaceae</taxon>
        <taxon>Entomortierella</taxon>
    </lineage>
</organism>
<dbReference type="InterPro" id="IPR001339">
    <property type="entry name" value="mRNA_cap_enzyme_adenylation"/>
</dbReference>
<dbReference type="GO" id="GO:0004484">
    <property type="term" value="F:mRNA guanylyltransferase activity"/>
    <property type="evidence" value="ECO:0007669"/>
    <property type="project" value="UniProtKB-EC"/>
</dbReference>
<evidence type="ECO:0000256" key="9">
    <source>
        <dbReference type="ARBA" id="ARBA00023042"/>
    </source>
</evidence>
<dbReference type="Proteomes" id="UP000827284">
    <property type="component" value="Unassembled WGS sequence"/>
</dbReference>
<dbReference type="SUPFAM" id="SSF50249">
    <property type="entry name" value="Nucleic acid-binding proteins"/>
    <property type="match status" value="1"/>
</dbReference>
<dbReference type="CDD" id="cd07895">
    <property type="entry name" value="Adenylation_mRNA_capping"/>
    <property type="match status" value="1"/>
</dbReference>
<evidence type="ECO:0000256" key="3">
    <source>
        <dbReference type="ARBA" id="ARBA00012475"/>
    </source>
</evidence>
<dbReference type="PIRSF" id="PIRSF036959">
    <property type="entry name" value="mRNA_cap_alpha"/>
    <property type="match status" value="1"/>
</dbReference>
<name>A0A9P3H4D8_9FUNG</name>
<accession>A0A9P3H4D8</accession>
<dbReference type="EC" id="2.7.7.50" evidence="3"/>
<dbReference type="SUPFAM" id="SSF56091">
    <property type="entry name" value="DNA ligase/mRNA capping enzyme, catalytic domain"/>
    <property type="match status" value="1"/>
</dbReference>
<dbReference type="GO" id="GO:0005525">
    <property type="term" value="F:GTP binding"/>
    <property type="evidence" value="ECO:0007669"/>
    <property type="project" value="UniProtKB-KW"/>
</dbReference>
<evidence type="ECO:0000256" key="14">
    <source>
        <dbReference type="ARBA" id="ARBA00044624"/>
    </source>
</evidence>
<evidence type="ECO:0000256" key="7">
    <source>
        <dbReference type="ARBA" id="ARBA00022695"/>
    </source>
</evidence>
<evidence type="ECO:0000256" key="8">
    <source>
        <dbReference type="ARBA" id="ARBA00022741"/>
    </source>
</evidence>